<keyword evidence="1" id="KW-0812">Transmembrane</keyword>
<sequence>MKTSTKTWIAGVTAVVVLGAGGIYYMNQQQSAQVTSQETNQISKMSNTEKAVALLKSFETGDTGIAKQVLKKDYIQHNQTVATGLDGFLQIMEGAKNGGSAATVDIKRQFEDGNTVVLHSVYNFGGQEMVGFDVFKFDDAGMITEHWDNLSPVRDANYSGHTQFDGAATIDTSVNGEETKKLVSTYIDDIIYGQHPEKLDSYFNGDNYIQHNADMVDTVSGFKASLQQMAQMGINMDYKTTHQVLAQGDFALVISEGNLAGKETAFYDLYRVENGKIAEHWDVLADVIADSEAANTNGKF</sequence>
<keyword evidence="1" id="KW-0472">Membrane</keyword>
<evidence type="ECO:0000256" key="1">
    <source>
        <dbReference type="SAM" id="Phobius"/>
    </source>
</evidence>
<dbReference type="SUPFAM" id="SSF54427">
    <property type="entry name" value="NTF2-like"/>
    <property type="match status" value="2"/>
</dbReference>
<evidence type="ECO:0000313" key="4">
    <source>
        <dbReference type="Proteomes" id="UP000070377"/>
    </source>
</evidence>
<evidence type="ECO:0000259" key="2">
    <source>
        <dbReference type="Pfam" id="PF12680"/>
    </source>
</evidence>
<dbReference type="EMBL" id="LQRD01000075">
    <property type="protein sequence ID" value="KXT68417.1"/>
    <property type="molecule type" value="Genomic_DNA"/>
</dbReference>
<name>A0A139MXZ3_STRCR</name>
<gene>
    <name evidence="3" type="ORF">SCRDD08_01979</name>
</gene>
<dbReference type="InterPro" id="IPR037401">
    <property type="entry name" value="SnoaL-like"/>
</dbReference>
<comment type="caution">
    <text evidence="3">The sequence shown here is derived from an EMBL/GenBank/DDBJ whole genome shotgun (WGS) entry which is preliminary data.</text>
</comment>
<dbReference type="Proteomes" id="UP000070377">
    <property type="component" value="Unassembled WGS sequence"/>
</dbReference>
<feature type="transmembrane region" description="Helical" evidence="1">
    <location>
        <begin position="7"/>
        <end position="26"/>
    </location>
</feature>
<accession>A0A139MXZ3</accession>
<dbReference type="RefSeq" id="WP_231089377.1">
    <property type="nucleotide sequence ID" value="NZ_KQ969064.1"/>
</dbReference>
<dbReference type="Gene3D" id="3.10.450.50">
    <property type="match status" value="2"/>
</dbReference>
<dbReference type="PATRIC" id="fig|45634.12.peg.2060"/>
<dbReference type="STRING" id="45634.SCRDD08_01979"/>
<dbReference type="AlphaFoldDB" id="A0A139MXZ3"/>
<organism evidence="3 4">
    <name type="scientific">Streptococcus cristatus</name>
    <dbReference type="NCBI Taxonomy" id="45634"/>
    <lineage>
        <taxon>Bacteria</taxon>
        <taxon>Bacillati</taxon>
        <taxon>Bacillota</taxon>
        <taxon>Bacilli</taxon>
        <taxon>Lactobacillales</taxon>
        <taxon>Streptococcaceae</taxon>
        <taxon>Streptococcus</taxon>
    </lineage>
</organism>
<feature type="domain" description="SnoaL-like" evidence="2">
    <location>
        <begin position="54"/>
        <end position="146"/>
    </location>
</feature>
<dbReference type="Pfam" id="PF12680">
    <property type="entry name" value="SnoaL_2"/>
    <property type="match status" value="1"/>
</dbReference>
<proteinExistence type="predicted"/>
<keyword evidence="1" id="KW-1133">Transmembrane helix</keyword>
<reference evidence="3 4" key="1">
    <citation type="submission" date="2016-01" db="EMBL/GenBank/DDBJ databases">
        <title>Highly variable Streptococcus oralis are common among viridans streptococci isolated from primates.</title>
        <authorList>
            <person name="Denapaite D."/>
            <person name="Rieger M."/>
            <person name="Koendgen S."/>
            <person name="Brueckner R."/>
            <person name="Ochigava I."/>
            <person name="Kappeler P."/>
            <person name="Maetz-Rensing K."/>
            <person name="Leendertz F."/>
            <person name="Hakenbeck R."/>
        </authorList>
    </citation>
    <scope>NUCLEOTIDE SEQUENCE [LARGE SCALE GENOMIC DNA]</scope>
    <source>
        <strain evidence="3 4">DD08</strain>
    </source>
</reference>
<protein>
    <recommendedName>
        <fullName evidence="2">SnoaL-like domain-containing protein</fullName>
    </recommendedName>
</protein>
<dbReference type="InterPro" id="IPR032710">
    <property type="entry name" value="NTF2-like_dom_sf"/>
</dbReference>
<evidence type="ECO:0000313" key="3">
    <source>
        <dbReference type="EMBL" id="KXT68417.1"/>
    </source>
</evidence>